<feature type="domain" description="HTH araC/xylS-type" evidence="4">
    <location>
        <begin position="185"/>
        <end position="283"/>
    </location>
</feature>
<evidence type="ECO:0000256" key="1">
    <source>
        <dbReference type="ARBA" id="ARBA00023015"/>
    </source>
</evidence>
<dbReference type="InterPro" id="IPR037923">
    <property type="entry name" value="HTH-like"/>
</dbReference>
<evidence type="ECO:0000259" key="4">
    <source>
        <dbReference type="PROSITE" id="PS01124"/>
    </source>
</evidence>
<dbReference type="EMBL" id="BOSE01000011">
    <property type="protein sequence ID" value="GIP18863.1"/>
    <property type="molecule type" value="Genomic_DNA"/>
</dbReference>
<organism evidence="5 6">
    <name type="scientific">Paenibacillus montaniterrae</name>
    <dbReference type="NCBI Taxonomy" id="429341"/>
    <lineage>
        <taxon>Bacteria</taxon>
        <taxon>Bacillati</taxon>
        <taxon>Bacillota</taxon>
        <taxon>Bacilli</taxon>
        <taxon>Bacillales</taxon>
        <taxon>Paenibacillaceae</taxon>
        <taxon>Paenibacillus</taxon>
    </lineage>
</organism>
<gene>
    <name evidence="5" type="primary">yisR_2</name>
    <name evidence="5" type="ORF">J40TS1_45050</name>
</gene>
<sequence>MSYIYFNSPPSPYYLESGSSDYKIGDSHPNRHSLNLFDLIIVRSGSLHLGEEQTSWKMQEGQTLILLPDRYHYSVEPVSAETFFYWIHFQTVNEWAESEQLHYKFPTEAHQECFNPAPYTMQIPKSMQLLYPQQAYRLVEQMNDASKQIEPKAYWQKQHAFEELLLMMDIKQNNKQTSSIVRLAEQVEHYIRNHYQQQITNQALSLIFNYHYNYITRAMKQVYGFTPNEYVMKVRLDQAKILLLNTHLSIADIAESVGFDNIPYFSNCFIKHVGESPSSYRKKYYE</sequence>
<dbReference type="PANTHER" id="PTHR43280">
    <property type="entry name" value="ARAC-FAMILY TRANSCRIPTIONAL REGULATOR"/>
    <property type="match status" value="1"/>
</dbReference>
<dbReference type="AlphaFoldDB" id="A0A920D0S4"/>
<accession>A0A920D0S4</accession>
<dbReference type="SUPFAM" id="SSF51215">
    <property type="entry name" value="Regulatory protein AraC"/>
    <property type="match status" value="1"/>
</dbReference>
<dbReference type="PRINTS" id="PR00032">
    <property type="entry name" value="HTHARAC"/>
</dbReference>
<evidence type="ECO:0000313" key="6">
    <source>
        <dbReference type="Proteomes" id="UP000683139"/>
    </source>
</evidence>
<dbReference type="Pfam" id="PF12833">
    <property type="entry name" value="HTH_18"/>
    <property type="match status" value="1"/>
</dbReference>
<protein>
    <submittedName>
        <fullName evidence="5">HTH-type transcriptional regulator YisR</fullName>
    </submittedName>
</protein>
<dbReference type="GO" id="GO:0043565">
    <property type="term" value="F:sequence-specific DNA binding"/>
    <property type="evidence" value="ECO:0007669"/>
    <property type="project" value="InterPro"/>
</dbReference>
<comment type="caution">
    <text evidence="5">The sequence shown here is derived from an EMBL/GenBank/DDBJ whole genome shotgun (WGS) entry which is preliminary data.</text>
</comment>
<dbReference type="Proteomes" id="UP000683139">
    <property type="component" value="Unassembled WGS sequence"/>
</dbReference>
<dbReference type="InterPro" id="IPR009057">
    <property type="entry name" value="Homeodomain-like_sf"/>
</dbReference>
<dbReference type="SMART" id="SM00342">
    <property type="entry name" value="HTH_ARAC"/>
    <property type="match status" value="1"/>
</dbReference>
<dbReference type="GO" id="GO:0003700">
    <property type="term" value="F:DNA-binding transcription factor activity"/>
    <property type="evidence" value="ECO:0007669"/>
    <property type="project" value="InterPro"/>
</dbReference>
<evidence type="ECO:0000256" key="2">
    <source>
        <dbReference type="ARBA" id="ARBA00023125"/>
    </source>
</evidence>
<evidence type="ECO:0000313" key="5">
    <source>
        <dbReference type="EMBL" id="GIP18863.1"/>
    </source>
</evidence>
<proteinExistence type="predicted"/>
<dbReference type="InterPro" id="IPR018062">
    <property type="entry name" value="HTH_AraC-typ_CS"/>
</dbReference>
<name>A0A920D0S4_9BACL</name>
<dbReference type="InterPro" id="IPR018060">
    <property type="entry name" value="HTH_AraC"/>
</dbReference>
<keyword evidence="3" id="KW-0804">Transcription</keyword>
<dbReference type="PROSITE" id="PS00041">
    <property type="entry name" value="HTH_ARAC_FAMILY_1"/>
    <property type="match status" value="1"/>
</dbReference>
<dbReference type="RefSeq" id="WP_213519522.1">
    <property type="nucleotide sequence ID" value="NZ_BOSE01000011.1"/>
</dbReference>
<keyword evidence="1" id="KW-0805">Transcription regulation</keyword>
<dbReference type="SUPFAM" id="SSF46689">
    <property type="entry name" value="Homeodomain-like"/>
    <property type="match status" value="2"/>
</dbReference>
<dbReference type="PANTHER" id="PTHR43280:SF2">
    <property type="entry name" value="HTH-TYPE TRANSCRIPTIONAL REGULATOR EXSA"/>
    <property type="match status" value="1"/>
</dbReference>
<dbReference type="PROSITE" id="PS01124">
    <property type="entry name" value="HTH_ARAC_FAMILY_2"/>
    <property type="match status" value="1"/>
</dbReference>
<keyword evidence="2" id="KW-0238">DNA-binding</keyword>
<keyword evidence="6" id="KW-1185">Reference proteome</keyword>
<evidence type="ECO:0000256" key="3">
    <source>
        <dbReference type="ARBA" id="ARBA00023163"/>
    </source>
</evidence>
<dbReference type="Gene3D" id="1.10.10.60">
    <property type="entry name" value="Homeodomain-like"/>
    <property type="match status" value="2"/>
</dbReference>
<reference evidence="5" key="1">
    <citation type="submission" date="2021-03" db="EMBL/GenBank/DDBJ databases">
        <title>Antimicrobial resistance genes in bacteria isolated from Japanese honey, and their potential for conferring macrolide and lincosamide resistance in the American foulbrood pathogen Paenibacillus larvae.</title>
        <authorList>
            <person name="Okamoto M."/>
            <person name="Kumagai M."/>
            <person name="Kanamori H."/>
            <person name="Takamatsu D."/>
        </authorList>
    </citation>
    <scope>NUCLEOTIDE SEQUENCE</scope>
    <source>
        <strain evidence="5">J40TS1</strain>
    </source>
</reference>
<dbReference type="InterPro" id="IPR020449">
    <property type="entry name" value="Tscrpt_reg_AraC-type_HTH"/>
</dbReference>